<evidence type="ECO:0000259" key="1">
    <source>
        <dbReference type="PROSITE" id="PS50181"/>
    </source>
</evidence>
<dbReference type="Pfam" id="PF00646">
    <property type="entry name" value="F-box"/>
    <property type="match status" value="1"/>
</dbReference>
<dbReference type="InterPro" id="IPR001810">
    <property type="entry name" value="F-box_dom"/>
</dbReference>
<evidence type="ECO:0000313" key="3">
    <source>
        <dbReference type="Proteomes" id="UP000256328"/>
    </source>
</evidence>
<dbReference type="InterPro" id="IPR032675">
    <property type="entry name" value="LRR_dom_sf"/>
</dbReference>
<dbReference type="SUPFAM" id="SSF81383">
    <property type="entry name" value="F-box domain"/>
    <property type="match status" value="1"/>
</dbReference>
<organism evidence="2 3">
    <name type="scientific">Coleophoma crateriformis</name>
    <dbReference type="NCBI Taxonomy" id="565419"/>
    <lineage>
        <taxon>Eukaryota</taxon>
        <taxon>Fungi</taxon>
        <taxon>Dikarya</taxon>
        <taxon>Ascomycota</taxon>
        <taxon>Pezizomycotina</taxon>
        <taxon>Leotiomycetes</taxon>
        <taxon>Helotiales</taxon>
        <taxon>Dermateaceae</taxon>
        <taxon>Coleophoma</taxon>
    </lineage>
</organism>
<dbReference type="Proteomes" id="UP000256328">
    <property type="component" value="Unassembled WGS sequence"/>
</dbReference>
<comment type="caution">
    <text evidence="2">The sequence shown here is derived from an EMBL/GenBank/DDBJ whole genome shotgun (WGS) entry which is preliminary data.</text>
</comment>
<dbReference type="SUPFAM" id="SSF52047">
    <property type="entry name" value="RNI-like"/>
    <property type="match status" value="1"/>
</dbReference>
<dbReference type="AlphaFoldDB" id="A0A3D8SXP4"/>
<accession>A0A3D8SXP4</accession>
<dbReference type="PROSITE" id="PS50181">
    <property type="entry name" value="FBOX"/>
    <property type="match status" value="1"/>
</dbReference>
<protein>
    <recommendedName>
        <fullName evidence="1">F-box domain-containing protein</fullName>
    </recommendedName>
</protein>
<name>A0A3D8SXP4_9HELO</name>
<evidence type="ECO:0000313" key="2">
    <source>
        <dbReference type="EMBL" id="RDW91083.1"/>
    </source>
</evidence>
<reference evidence="2 3" key="1">
    <citation type="journal article" date="2018" name="IMA Fungus">
        <title>IMA Genome-F 9: Draft genome sequence of Annulohypoxylon stygium, Aspergillus mulundensis, Berkeleyomyces basicola (syn. Thielaviopsis basicola), Ceratocystis smalleyi, two Cercospora beticola strains, Coleophoma cylindrospora, Fusarium fracticaudum, Phialophora cf. hyalina, and Morchella septimelata.</title>
        <authorList>
            <person name="Wingfield B.D."/>
            <person name="Bills G.F."/>
            <person name="Dong Y."/>
            <person name="Huang W."/>
            <person name="Nel W.J."/>
            <person name="Swalarsk-Parry B.S."/>
            <person name="Vaghefi N."/>
            <person name="Wilken P.M."/>
            <person name="An Z."/>
            <person name="de Beer Z.W."/>
            <person name="De Vos L."/>
            <person name="Chen L."/>
            <person name="Duong T.A."/>
            <person name="Gao Y."/>
            <person name="Hammerbacher A."/>
            <person name="Kikkert J.R."/>
            <person name="Li Y."/>
            <person name="Li H."/>
            <person name="Li K."/>
            <person name="Li Q."/>
            <person name="Liu X."/>
            <person name="Ma X."/>
            <person name="Naidoo K."/>
            <person name="Pethybridge S.J."/>
            <person name="Sun J."/>
            <person name="Steenkamp E.T."/>
            <person name="van der Nest M.A."/>
            <person name="van Wyk S."/>
            <person name="Wingfield M.J."/>
            <person name="Xiong C."/>
            <person name="Yue Q."/>
            <person name="Zhang X."/>
        </authorList>
    </citation>
    <scope>NUCLEOTIDE SEQUENCE [LARGE SCALE GENOMIC DNA]</scope>
    <source>
        <strain evidence="2 3">BP5796</strain>
    </source>
</reference>
<proteinExistence type="predicted"/>
<dbReference type="Gene3D" id="3.80.10.10">
    <property type="entry name" value="Ribonuclease Inhibitor"/>
    <property type="match status" value="1"/>
</dbReference>
<feature type="domain" description="F-box" evidence="1">
    <location>
        <begin position="1"/>
        <end position="47"/>
    </location>
</feature>
<dbReference type="EMBL" id="PDLN01000003">
    <property type="protein sequence ID" value="RDW91083.1"/>
    <property type="molecule type" value="Genomic_DNA"/>
</dbReference>
<sequence>MDQLPAEIRREILQLLDLDTVKALRQVSKDWAILGEEYMISSTFVTYLHRDDFGRLQSLSEHPRFPSYIRRLEFNFGEVNEYHARHNTYFMQYLQDPEYRNARLDEAWAYHGGLKTLKEAYAPKVCDPSRLEETFKQLQNLESIAVSLHNMPGFTNELFQGIWRFPTTRALPRVLTWERFTSILTAVSSSNIQLKSLSHDRLPFEFFTQRPMVISRLSTTFSNLQFLSLQLDYSDSPNAAHHQMGMDRLSQFLRSAPLVKTLHLVFQGRTKILISPLLSNLETHAASVETLSLGNKEKDSSSPTFPFLETLMLDKIATTEFELAAFITRHPTLRRLQLGGPGLVAPHHSSDGGIQLTSGTFKGLFSQLKFSLEIEKFNAQGEFQEVESSSRMQLQPVWNKEWVDLKLHERVEAKCFEDFIVRKIPWDPQWMEGVSQAEL</sequence>
<gene>
    <name evidence="2" type="ORF">BP5796_02248</name>
</gene>
<keyword evidence="3" id="KW-1185">Reference proteome</keyword>
<dbReference type="CDD" id="cd09917">
    <property type="entry name" value="F-box_SF"/>
    <property type="match status" value="1"/>
</dbReference>
<dbReference type="InterPro" id="IPR036047">
    <property type="entry name" value="F-box-like_dom_sf"/>
</dbReference>
<dbReference type="OrthoDB" id="5224238at2759"/>